<name>A0A229SQ31_9PSEU</name>
<keyword evidence="1" id="KW-0378">Hydrolase</keyword>
<dbReference type="Pfam" id="PF13365">
    <property type="entry name" value="Trypsin_2"/>
    <property type="match status" value="1"/>
</dbReference>
<comment type="caution">
    <text evidence="1">The sequence shown here is derived from an EMBL/GenBank/DDBJ whole genome shotgun (WGS) entry which is preliminary data.</text>
</comment>
<protein>
    <submittedName>
        <fullName evidence="1">Serine protease</fullName>
    </submittedName>
</protein>
<evidence type="ECO:0000313" key="1">
    <source>
        <dbReference type="EMBL" id="OXM60880.1"/>
    </source>
</evidence>
<dbReference type="GO" id="GO:0006508">
    <property type="term" value="P:proteolysis"/>
    <property type="evidence" value="ECO:0007669"/>
    <property type="project" value="UniProtKB-KW"/>
</dbReference>
<keyword evidence="2" id="KW-1185">Reference proteome</keyword>
<dbReference type="Proteomes" id="UP000215199">
    <property type="component" value="Unassembled WGS sequence"/>
</dbReference>
<organism evidence="1 2">
    <name type="scientific">Amycolatopsis vastitatis</name>
    <dbReference type="NCBI Taxonomy" id="1905142"/>
    <lineage>
        <taxon>Bacteria</taxon>
        <taxon>Bacillati</taxon>
        <taxon>Actinomycetota</taxon>
        <taxon>Actinomycetes</taxon>
        <taxon>Pseudonocardiales</taxon>
        <taxon>Pseudonocardiaceae</taxon>
        <taxon>Amycolatopsis</taxon>
    </lineage>
</organism>
<dbReference type="GO" id="GO:0008233">
    <property type="term" value="F:peptidase activity"/>
    <property type="evidence" value="ECO:0007669"/>
    <property type="project" value="UniProtKB-KW"/>
</dbReference>
<reference evidence="2" key="1">
    <citation type="submission" date="2017-07" db="EMBL/GenBank/DDBJ databases">
        <title>Comparative genome mining reveals phylogenetic distribution patterns of secondary metabolites in Amycolatopsis.</title>
        <authorList>
            <person name="Adamek M."/>
            <person name="Alanjary M."/>
            <person name="Sales-Ortells H."/>
            <person name="Goodfellow M."/>
            <person name="Bull A.T."/>
            <person name="Kalinowski J."/>
            <person name="Ziemert N."/>
        </authorList>
    </citation>
    <scope>NUCLEOTIDE SEQUENCE [LARGE SCALE GENOMIC DNA]</scope>
    <source>
        <strain evidence="2">H5</strain>
    </source>
</reference>
<dbReference type="OrthoDB" id="3330134at2"/>
<dbReference type="AlphaFoldDB" id="A0A229SQ31"/>
<dbReference type="Gene3D" id="2.40.10.120">
    <property type="match status" value="1"/>
</dbReference>
<gene>
    <name evidence="1" type="ORF">CF165_40560</name>
</gene>
<dbReference type="SUPFAM" id="SSF50494">
    <property type="entry name" value="Trypsin-like serine proteases"/>
    <property type="match status" value="1"/>
</dbReference>
<evidence type="ECO:0000313" key="2">
    <source>
        <dbReference type="Proteomes" id="UP000215199"/>
    </source>
</evidence>
<proteinExistence type="predicted"/>
<sequence length="539" mass="57939">MEWAAERRRWRVRLGDDRGRIHGAGLMLDDRHLLTCAHVVESCGGRDARVAVDFVGVAGTPSGWAGVVADGWVPPTDDGGGDIALLRLEEPATGVGGARLHRMSLRDDQPVRAYGFPDGADDGAWTLGELAGEGGPGGEWVQLDNTSGVRVGPGFSGTALLDRETGAVVGMIVSRYTGEDGRVAWMIPVETMLGHLPRLREWSTGEPAVDDSFIQPGDASDDAADVAFTQKVVTWLNRTGSGSVWAVVTGDDESAITKALRVTVVHADRERSVSAPQFPRGAGDPPPPGAVDLAVDARGRSAGEVGDRIKERLKLDDLGSARDCTVVIDGVDSAAEPLPLVDEVVTALAGRAARRGVRLLLAFRRESSPSWKAVRSLVEAGLGERLDALSKDIDQLAAFEEVQFILAKRYTGVAGASRRATRLRSGFNQFRGAQADGDLDWVERNLADFERRVSRAVEAGRGWRADLDGRDARLTELRALLACYAEMSAARGLIEDPRLEQLYRPAEEALFKPPFSLAAADQAVQAYVAAVRDRLEDRP</sequence>
<accession>A0A229SQ31</accession>
<keyword evidence="1" id="KW-0645">Protease</keyword>
<dbReference type="InterPro" id="IPR009003">
    <property type="entry name" value="Peptidase_S1_PA"/>
</dbReference>
<dbReference type="RefSeq" id="WP_093952892.1">
    <property type="nucleotide sequence ID" value="NZ_NMUL01000053.1"/>
</dbReference>
<dbReference type="EMBL" id="NMUL01000053">
    <property type="protein sequence ID" value="OXM60880.1"/>
    <property type="molecule type" value="Genomic_DNA"/>
</dbReference>